<organism evidence="1 2">
    <name type="scientific">Dyadobacter fanqingshengii</name>
    <dbReference type="NCBI Taxonomy" id="2906443"/>
    <lineage>
        <taxon>Bacteria</taxon>
        <taxon>Pseudomonadati</taxon>
        <taxon>Bacteroidota</taxon>
        <taxon>Cytophagia</taxon>
        <taxon>Cytophagales</taxon>
        <taxon>Spirosomataceae</taxon>
        <taxon>Dyadobacter</taxon>
    </lineage>
</organism>
<accession>A0A9X1PBM7</accession>
<proteinExistence type="predicted"/>
<sequence length="158" mass="17291">MKKLIFCCLVVLMGSCKDKKDEVEPEVDYAPEYVGSYGTLVVDGPTSVQNDWVITATGKNQLAIVYTRNIHVEIAGTEVDVVQEYNLVDVKSTKDSFTINETVDVKQDNGKPLRHLVTGTATKVDGASGVAQLNTNLKLADPANGKTSYEGYLEFKKK</sequence>
<dbReference type="AlphaFoldDB" id="A0A9X1PBM7"/>
<reference evidence="1" key="1">
    <citation type="submission" date="2021-12" db="EMBL/GenBank/DDBJ databases">
        <title>Novel species in genus Dyadobacter.</title>
        <authorList>
            <person name="Ma C."/>
        </authorList>
    </citation>
    <scope>NUCLEOTIDE SEQUENCE</scope>
    <source>
        <strain evidence="1">CY399</strain>
    </source>
</reference>
<dbReference type="Proteomes" id="UP001139700">
    <property type="component" value="Unassembled WGS sequence"/>
</dbReference>
<protein>
    <submittedName>
        <fullName evidence="1">Uncharacterized protein</fullName>
    </submittedName>
</protein>
<dbReference type="PROSITE" id="PS51257">
    <property type="entry name" value="PROKAR_LIPOPROTEIN"/>
    <property type="match status" value="1"/>
</dbReference>
<name>A0A9X1PBM7_9BACT</name>
<gene>
    <name evidence="1" type="ORF">LXM24_09415</name>
</gene>
<keyword evidence="2" id="KW-1185">Reference proteome</keyword>
<evidence type="ECO:0000313" key="1">
    <source>
        <dbReference type="EMBL" id="MCF0040302.1"/>
    </source>
</evidence>
<evidence type="ECO:0000313" key="2">
    <source>
        <dbReference type="Proteomes" id="UP001139700"/>
    </source>
</evidence>
<dbReference type="RefSeq" id="WP_234612748.1">
    <property type="nucleotide sequence ID" value="NZ_CP098806.1"/>
</dbReference>
<comment type="caution">
    <text evidence="1">The sequence shown here is derived from an EMBL/GenBank/DDBJ whole genome shotgun (WGS) entry which is preliminary data.</text>
</comment>
<dbReference type="EMBL" id="JAJTTA010000002">
    <property type="protein sequence ID" value="MCF0040302.1"/>
    <property type="molecule type" value="Genomic_DNA"/>
</dbReference>